<keyword evidence="3" id="KW-1185">Reference proteome</keyword>
<protein>
    <submittedName>
        <fullName evidence="1 2">Uncharacterized protein</fullName>
    </submittedName>
</protein>
<reference evidence="1 3" key="1">
    <citation type="journal article" date="2014" name="BMC Genomics">
        <title>Genome sequence of Anopheles sinensis provides insight into genetics basis of mosquito competence for malaria parasites.</title>
        <authorList>
            <person name="Zhou D."/>
            <person name="Zhang D."/>
            <person name="Ding G."/>
            <person name="Shi L."/>
            <person name="Hou Q."/>
            <person name="Ye Y."/>
            <person name="Xu Y."/>
            <person name="Zhou H."/>
            <person name="Xiong C."/>
            <person name="Li S."/>
            <person name="Yu J."/>
            <person name="Hong S."/>
            <person name="Yu X."/>
            <person name="Zou P."/>
            <person name="Chen C."/>
            <person name="Chang X."/>
            <person name="Wang W."/>
            <person name="Lv Y."/>
            <person name="Sun Y."/>
            <person name="Ma L."/>
            <person name="Shen B."/>
            <person name="Zhu C."/>
        </authorList>
    </citation>
    <scope>NUCLEOTIDE SEQUENCE [LARGE SCALE GENOMIC DNA]</scope>
</reference>
<evidence type="ECO:0000313" key="2">
    <source>
        <dbReference type="EnsemblMetazoa" id="ASIC016532-PA"/>
    </source>
</evidence>
<proteinExistence type="predicted"/>
<evidence type="ECO:0000313" key="3">
    <source>
        <dbReference type="Proteomes" id="UP000030765"/>
    </source>
</evidence>
<dbReference type="EMBL" id="ATLV01023077">
    <property type="status" value="NOT_ANNOTATED_CDS"/>
    <property type="molecule type" value="Genomic_DNA"/>
</dbReference>
<gene>
    <name evidence="1" type="ORF">ZHAS_00016532</name>
</gene>
<evidence type="ECO:0000313" key="1">
    <source>
        <dbReference type="EMBL" id="KFB48408.1"/>
    </source>
</evidence>
<sequence>MKPKPRVDTWWTGHAPKEASEGCAMPRDWFGNQWKSLNHAARAIPAYPEPRYDTERLKPGKKNVTEFRTKYQNRDQFHVYAPALAANDVVAELGLATLRRSLVEKIAAVAGEAKEPYKYKRLTAVCSRNRVRSCPGTRSRGCRRRWDGVSKGRKSVQAPMYRHPWMLQRVFRSLVRSPYGPVQRK</sequence>
<dbReference type="VEuPathDB" id="VectorBase:ASIC016532"/>
<organism evidence="1">
    <name type="scientific">Anopheles sinensis</name>
    <name type="common">Mosquito</name>
    <dbReference type="NCBI Taxonomy" id="74873"/>
    <lineage>
        <taxon>Eukaryota</taxon>
        <taxon>Metazoa</taxon>
        <taxon>Ecdysozoa</taxon>
        <taxon>Arthropoda</taxon>
        <taxon>Hexapoda</taxon>
        <taxon>Insecta</taxon>
        <taxon>Pterygota</taxon>
        <taxon>Neoptera</taxon>
        <taxon>Endopterygota</taxon>
        <taxon>Diptera</taxon>
        <taxon>Nematocera</taxon>
        <taxon>Culicoidea</taxon>
        <taxon>Culicidae</taxon>
        <taxon>Anophelinae</taxon>
        <taxon>Anopheles</taxon>
    </lineage>
</organism>
<dbReference type="EMBL" id="KE525340">
    <property type="protein sequence ID" value="KFB48408.1"/>
    <property type="molecule type" value="Genomic_DNA"/>
</dbReference>
<name>A0A084WDW4_ANOSI</name>
<accession>A0A084WDW4</accession>
<dbReference type="AlphaFoldDB" id="A0A084WDW4"/>
<reference evidence="2" key="2">
    <citation type="submission" date="2020-05" db="UniProtKB">
        <authorList>
            <consortium name="EnsemblMetazoa"/>
        </authorList>
    </citation>
    <scope>IDENTIFICATION</scope>
</reference>
<dbReference type="Proteomes" id="UP000030765">
    <property type="component" value="Unassembled WGS sequence"/>
</dbReference>
<dbReference type="EnsemblMetazoa" id="ASIC016532-RA">
    <property type="protein sequence ID" value="ASIC016532-PA"/>
    <property type="gene ID" value="ASIC016532"/>
</dbReference>